<feature type="domain" description="Neurotrophin 1 N-terminal" evidence="7">
    <location>
        <begin position="119"/>
        <end position="209"/>
    </location>
</feature>
<organism evidence="8 9">
    <name type="scientific">Culex pipiens pipiens</name>
    <name type="common">Northern house mosquito</name>
    <dbReference type="NCBI Taxonomy" id="38569"/>
    <lineage>
        <taxon>Eukaryota</taxon>
        <taxon>Metazoa</taxon>
        <taxon>Ecdysozoa</taxon>
        <taxon>Arthropoda</taxon>
        <taxon>Hexapoda</taxon>
        <taxon>Insecta</taxon>
        <taxon>Pterygota</taxon>
        <taxon>Neoptera</taxon>
        <taxon>Endopterygota</taxon>
        <taxon>Diptera</taxon>
        <taxon>Nematocera</taxon>
        <taxon>Culicoidea</taxon>
        <taxon>Culicidae</taxon>
        <taxon>Culicinae</taxon>
        <taxon>Culicini</taxon>
        <taxon>Culex</taxon>
        <taxon>Culex</taxon>
    </lineage>
</organism>
<dbReference type="Pfam" id="PF24103">
    <property type="entry name" value="NT_N"/>
    <property type="match status" value="1"/>
</dbReference>
<dbReference type="InterPro" id="IPR032104">
    <property type="entry name" value="Spaetzle"/>
</dbReference>
<dbReference type="InterPro" id="IPR052444">
    <property type="entry name" value="Spz/Toll_ligand-like"/>
</dbReference>
<evidence type="ECO:0000313" key="9">
    <source>
        <dbReference type="Proteomes" id="UP001562425"/>
    </source>
</evidence>
<dbReference type="PANTHER" id="PTHR23199">
    <property type="entry name" value="NEUROTROPHIN 1-RELATED"/>
    <property type="match status" value="1"/>
</dbReference>
<evidence type="ECO:0008006" key="10">
    <source>
        <dbReference type="Google" id="ProtNLM"/>
    </source>
</evidence>
<evidence type="ECO:0000259" key="7">
    <source>
        <dbReference type="Pfam" id="PF24103"/>
    </source>
</evidence>
<protein>
    <recommendedName>
        <fullName evidence="10">Spaetzle domain-containing protein</fullName>
    </recommendedName>
</protein>
<dbReference type="Gene3D" id="2.10.90.10">
    <property type="entry name" value="Cystine-knot cytokines"/>
    <property type="match status" value="1"/>
</dbReference>
<evidence type="ECO:0000256" key="4">
    <source>
        <dbReference type="SAM" id="MobiDB-lite"/>
    </source>
</evidence>
<reference evidence="8 9" key="1">
    <citation type="submission" date="2024-05" db="EMBL/GenBank/DDBJ databases">
        <title>Culex pipiens pipiens assembly and annotation.</title>
        <authorList>
            <person name="Alout H."/>
            <person name="Durand T."/>
        </authorList>
    </citation>
    <scope>NUCLEOTIDE SEQUENCE [LARGE SCALE GENOMIC DNA]</scope>
    <source>
        <strain evidence="8">HA-2024</strain>
        <tissue evidence="8">Whole body</tissue>
    </source>
</reference>
<dbReference type="PANTHER" id="PTHR23199:SF12">
    <property type="entry name" value="NEUROTROPHIN 1-RELATED"/>
    <property type="match status" value="1"/>
</dbReference>
<dbReference type="EMBL" id="JBEHCU010014037">
    <property type="protein sequence ID" value="KAL1373733.1"/>
    <property type="molecule type" value="Genomic_DNA"/>
</dbReference>
<sequence length="944" mass="106259">MRLWVVWGVFALAIVVAGATEADLPDFDFDQKEEATGGTGDGDADEYYYVNDDVDDQQMQPSHKIPNYNRSSSLEDTNGASKGPAGSSSFLMEDDDTSFDMMDEVDFVEDAEAASNFERKQAAMRRIMLRAFANRDMQRKFGEVLPLLKVMSRAQKATLAALISAQVNSKEGHTMSLEQVKQMFGDRQELILPLVYDIANMIRTVAKKESLLNNQFPAADEEEQVPSQQLLRRSFSVRSEPQGFRMSTEVESADSNLKDDRLVVDVDDEADVEPAGPEGRSLTPVAEKLVQSKPRFNNAQMVKSRDKTEDRMSYHERKLNMTAFNSTKNQRDQMAMPSDGPIPITLLKHTPYQKYSTPTTTVEPEPEVTTLTLEEIEDMALAGLNGTELDALQASVASGNGNGTGPVAEMLIGGYKNRPPGYHKIHMLLPNEKCDHFSTGVCIRVENYPSSRIMNSITRHKSAMGALLAEYIDKSNEFDKNAFEPEEIDGDINTKLRKRSDDPSKTGGGMCPSIIRYARPQKARSATGEWKYIVNTGEHTQTLRLEKCTTPQDSCTYLTDNFRSRCVQIYNYHRLLSWDTARGLHVDIFKVPTCCSCHIDGYREVFPPFNGHNDYEGKSDASYEDPTISASNTHVRHTQYSTLKFDHQHDGPENVDENIAYQYSNGFQRLKPQQKFQENTHLIPPNGPPQAHLPKNRFERPKFGLPKKTNLPNYMTSPVLDSYLSPPPNDVSFHVPFKRGPHFTNDNSLKRTAQVQPSPNRQNRLPIRKQINVDQNIAETDIRINQVQVMPPPKQDRLPPTQATEKLRKRYTTPPTTTSTNNNNKKEKIPNYRIPQLHQQQSSSATGTVKTPPFLPPISSTVTSTTPAASTNGHQRINYNYHPIIDFFGEPEVIPDLDPSEPIDRIGTSLINSGSHSSTSLNSWKPVLHHQQSQQQQRPMRIPV</sequence>
<proteinExistence type="predicted"/>
<feature type="compositionally biased region" description="Low complexity" evidence="4">
    <location>
        <begin position="907"/>
        <end position="923"/>
    </location>
</feature>
<feature type="region of interest" description="Disordered" evidence="4">
    <location>
        <begin position="905"/>
        <end position="944"/>
    </location>
</feature>
<keyword evidence="1 5" id="KW-0732">Signal</keyword>
<feature type="compositionally biased region" description="Polar residues" evidence="4">
    <location>
        <begin position="68"/>
        <end position="90"/>
    </location>
</feature>
<name>A0ABD1CBJ2_CULPP</name>
<feature type="region of interest" description="Disordered" evidence="4">
    <location>
        <begin position="56"/>
        <end position="93"/>
    </location>
</feature>
<evidence type="ECO:0000256" key="1">
    <source>
        <dbReference type="ARBA" id="ARBA00022729"/>
    </source>
</evidence>
<feature type="signal peptide" evidence="5">
    <location>
        <begin position="1"/>
        <end position="19"/>
    </location>
</feature>
<dbReference type="GO" id="GO:0005615">
    <property type="term" value="C:extracellular space"/>
    <property type="evidence" value="ECO:0007669"/>
    <property type="project" value="UniProtKB-ARBA"/>
</dbReference>
<dbReference type="InterPro" id="IPR029034">
    <property type="entry name" value="Cystine-knot_cytokine"/>
</dbReference>
<gene>
    <name evidence="8" type="ORF">pipiens_005100</name>
</gene>
<keyword evidence="3" id="KW-0325">Glycoprotein</keyword>
<dbReference type="Proteomes" id="UP001562425">
    <property type="component" value="Unassembled WGS sequence"/>
</dbReference>
<keyword evidence="9" id="KW-1185">Reference proteome</keyword>
<feature type="chain" id="PRO_5044831657" description="Spaetzle domain-containing protein" evidence="5">
    <location>
        <begin position="20"/>
        <end position="944"/>
    </location>
</feature>
<dbReference type="Pfam" id="PF16077">
    <property type="entry name" value="Spaetzle"/>
    <property type="match status" value="1"/>
</dbReference>
<evidence type="ECO:0000256" key="3">
    <source>
        <dbReference type="ARBA" id="ARBA00023180"/>
    </source>
</evidence>
<evidence type="ECO:0000259" key="6">
    <source>
        <dbReference type="Pfam" id="PF16077"/>
    </source>
</evidence>
<dbReference type="InterPro" id="IPR056200">
    <property type="entry name" value="NT_N"/>
</dbReference>
<evidence type="ECO:0000256" key="5">
    <source>
        <dbReference type="SAM" id="SignalP"/>
    </source>
</evidence>
<evidence type="ECO:0000313" key="8">
    <source>
        <dbReference type="EMBL" id="KAL1373733.1"/>
    </source>
</evidence>
<keyword evidence="2" id="KW-1015">Disulfide bond</keyword>
<dbReference type="AlphaFoldDB" id="A0ABD1CBJ2"/>
<feature type="domain" description="Spaetzle" evidence="6">
    <location>
        <begin position="510"/>
        <end position="599"/>
    </location>
</feature>
<dbReference type="SUPFAM" id="SSF57501">
    <property type="entry name" value="Cystine-knot cytokines"/>
    <property type="match status" value="1"/>
</dbReference>
<evidence type="ECO:0000256" key="2">
    <source>
        <dbReference type="ARBA" id="ARBA00023157"/>
    </source>
</evidence>
<feature type="region of interest" description="Disordered" evidence="4">
    <location>
        <begin position="683"/>
        <end position="710"/>
    </location>
</feature>
<accession>A0ABD1CBJ2</accession>
<comment type="caution">
    <text evidence="8">The sequence shown here is derived from an EMBL/GenBank/DDBJ whole genome shotgun (WGS) entry which is preliminary data.</text>
</comment>